<accession>A0A1Q9BQ94</accession>
<dbReference type="Proteomes" id="UP000186817">
    <property type="component" value="Unassembled WGS sequence"/>
</dbReference>
<dbReference type="AlphaFoldDB" id="A0A1Q9BQ94"/>
<protein>
    <submittedName>
        <fullName evidence="1">Uncharacterized protein</fullName>
    </submittedName>
</protein>
<evidence type="ECO:0000313" key="1">
    <source>
        <dbReference type="EMBL" id="OLP72519.1"/>
    </source>
</evidence>
<keyword evidence="2" id="KW-1185">Reference proteome</keyword>
<feature type="non-terminal residue" evidence="1">
    <location>
        <position position="38"/>
    </location>
</feature>
<name>A0A1Q9BQ94_SYMMI</name>
<comment type="caution">
    <text evidence="1">The sequence shown here is derived from an EMBL/GenBank/DDBJ whole genome shotgun (WGS) entry which is preliminary data.</text>
</comment>
<dbReference type="EMBL" id="LSRX01007194">
    <property type="protein sequence ID" value="OLP72519.1"/>
    <property type="molecule type" value="Genomic_DNA"/>
</dbReference>
<proteinExistence type="predicted"/>
<sequence length="38" mass="4093">HRGVNRHVGAHCEGFLPGSCDGRWHRLCAPVCTASSAF</sequence>
<feature type="non-terminal residue" evidence="1">
    <location>
        <position position="1"/>
    </location>
</feature>
<gene>
    <name evidence="1" type="ORF">AK812_SmicGene48151</name>
</gene>
<evidence type="ECO:0000313" key="2">
    <source>
        <dbReference type="Proteomes" id="UP000186817"/>
    </source>
</evidence>
<reference evidence="1 2" key="1">
    <citation type="submission" date="2016-02" db="EMBL/GenBank/DDBJ databases">
        <title>Genome analysis of coral dinoflagellate symbionts highlights evolutionary adaptations to a symbiotic lifestyle.</title>
        <authorList>
            <person name="Aranda M."/>
            <person name="Li Y."/>
            <person name="Liew Y.J."/>
            <person name="Baumgarten S."/>
            <person name="Simakov O."/>
            <person name="Wilson M."/>
            <person name="Piel J."/>
            <person name="Ashoor H."/>
            <person name="Bougouffa S."/>
            <person name="Bajic V.B."/>
            <person name="Ryu T."/>
            <person name="Ravasi T."/>
            <person name="Bayer T."/>
            <person name="Micklem G."/>
            <person name="Kim H."/>
            <person name="Bhak J."/>
            <person name="Lajeunesse T.C."/>
            <person name="Voolstra C.R."/>
        </authorList>
    </citation>
    <scope>NUCLEOTIDE SEQUENCE [LARGE SCALE GENOMIC DNA]</scope>
    <source>
        <strain evidence="1 2">CCMP2467</strain>
    </source>
</reference>
<organism evidence="1 2">
    <name type="scientific">Symbiodinium microadriaticum</name>
    <name type="common">Dinoflagellate</name>
    <name type="synonym">Zooxanthella microadriatica</name>
    <dbReference type="NCBI Taxonomy" id="2951"/>
    <lineage>
        <taxon>Eukaryota</taxon>
        <taxon>Sar</taxon>
        <taxon>Alveolata</taxon>
        <taxon>Dinophyceae</taxon>
        <taxon>Suessiales</taxon>
        <taxon>Symbiodiniaceae</taxon>
        <taxon>Symbiodinium</taxon>
    </lineage>
</organism>